<evidence type="ECO:0000313" key="2">
    <source>
        <dbReference type="EMBL" id="QMV85082.1"/>
    </source>
</evidence>
<keyword evidence="3" id="KW-1185">Reference proteome</keyword>
<dbReference type="AlphaFoldDB" id="A0A7G5FEP1"/>
<evidence type="ECO:0000256" key="1">
    <source>
        <dbReference type="SAM" id="Phobius"/>
    </source>
</evidence>
<protein>
    <submittedName>
        <fullName evidence="2">Uncharacterized protein</fullName>
    </submittedName>
</protein>
<accession>A0A7G5FEP1</accession>
<keyword evidence="1" id="KW-0812">Transmembrane</keyword>
<dbReference type="EMBL" id="CP059833">
    <property type="protein sequence ID" value="QMV85082.1"/>
    <property type="molecule type" value="Genomic_DNA"/>
</dbReference>
<evidence type="ECO:0000313" key="3">
    <source>
        <dbReference type="Proteomes" id="UP000515570"/>
    </source>
</evidence>
<gene>
    <name evidence="2" type="ORF">HW450_12265</name>
</gene>
<dbReference type="Proteomes" id="UP000515570">
    <property type="component" value="Chromosome"/>
</dbReference>
<keyword evidence="1" id="KW-1133">Transmembrane helix</keyword>
<sequence length="136" mass="14537">MTSEYDDHRRPLLRALKFGWIGLLIVTVASLALWGGIRELPGIWGALLGAAIGGGFLLLTVLSVLITANSTPATTGAIVLGSWLLKIVVLLIIMYVLKDLQFYDRVAFVVTVALALVVVLAAEAWGVVTSKVTYVS</sequence>
<feature type="transmembrane region" description="Helical" evidence="1">
    <location>
        <begin position="18"/>
        <end position="37"/>
    </location>
</feature>
<keyword evidence="1" id="KW-0472">Membrane</keyword>
<dbReference type="RefSeq" id="WP_182385888.1">
    <property type="nucleotide sequence ID" value="NZ_CP059833.1"/>
</dbReference>
<feature type="transmembrane region" description="Helical" evidence="1">
    <location>
        <begin position="77"/>
        <end position="96"/>
    </location>
</feature>
<organism evidence="2 3">
    <name type="scientific">Corynebacterium hindlerae</name>
    <dbReference type="NCBI Taxonomy" id="699041"/>
    <lineage>
        <taxon>Bacteria</taxon>
        <taxon>Bacillati</taxon>
        <taxon>Actinomycetota</taxon>
        <taxon>Actinomycetes</taxon>
        <taxon>Mycobacteriales</taxon>
        <taxon>Corynebacteriaceae</taxon>
        <taxon>Corynebacterium</taxon>
    </lineage>
</organism>
<reference evidence="2 3" key="1">
    <citation type="submission" date="2020-07" db="EMBL/GenBank/DDBJ databases">
        <title>non toxigenic Corynebacterium sp. nov from a clinical source.</title>
        <authorList>
            <person name="Bernier A.-M."/>
            <person name="Bernard K."/>
        </authorList>
    </citation>
    <scope>NUCLEOTIDE SEQUENCE [LARGE SCALE GENOMIC DNA]</scope>
    <source>
        <strain evidence="3">NML 93-0612</strain>
    </source>
</reference>
<proteinExistence type="predicted"/>
<feature type="transmembrane region" description="Helical" evidence="1">
    <location>
        <begin position="108"/>
        <end position="128"/>
    </location>
</feature>
<feature type="transmembrane region" description="Helical" evidence="1">
    <location>
        <begin position="43"/>
        <end position="65"/>
    </location>
</feature>
<name>A0A7G5FEP1_9CORY</name>